<keyword evidence="1" id="KW-0808">Transferase</keyword>
<dbReference type="AlphaFoldDB" id="A0E6E2"/>
<dbReference type="Gene3D" id="3.30.200.20">
    <property type="entry name" value="Phosphorylase Kinase, domain 1"/>
    <property type="match status" value="1"/>
</dbReference>
<feature type="domain" description="Protein kinase" evidence="5">
    <location>
        <begin position="18"/>
        <end position="272"/>
    </location>
</feature>
<dbReference type="InterPro" id="IPR000719">
    <property type="entry name" value="Prot_kinase_dom"/>
</dbReference>
<dbReference type="KEGG" id="ptm:GSPATT00003724001"/>
<evidence type="ECO:0000256" key="4">
    <source>
        <dbReference type="ARBA" id="ARBA00022840"/>
    </source>
</evidence>
<evidence type="ECO:0000256" key="1">
    <source>
        <dbReference type="ARBA" id="ARBA00022679"/>
    </source>
</evidence>
<keyword evidence="7" id="KW-1185">Reference proteome</keyword>
<dbReference type="OrthoDB" id="248923at2759"/>
<dbReference type="InterPro" id="IPR045269">
    <property type="entry name" value="Atg1-like"/>
</dbReference>
<keyword evidence="3" id="KW-0418">Kinase</keyword>
<dbReference type="InParanoid" id="A0E6E2"/>
<gene>
    <name evidence="6" type="ORF">GSPATT00003724001</name>
</gene>
<dbReference type="Gene3D" id="1.10.510.10">
    <property type="entry name" value="Transferase(Phosphotransferase) domain 1"/>
    <property type="match status" value="1"/>
</dbReference>
<dbReference type="RefSeq" id="XP_001458256.1">
    <property type="nucleotide sequence ID" value="XM_001458219.1"/>
</dbReference>
<dbReference type="GeneID" id="5044041"/>
<dbReference type="GO" id="GO:0004674">
    <property type="term" value="F:protein serine/threonine kinase activity"/>
    <property type="evidence" value="ECO:0000318"/>
    <property type="project" value="GO_Central"/>
</dbReference>
<dbReference type="EMBL" id="CT868660">
    <property type="protein sequence ID" value="CAK90859.1"/>
    <property type="molecule type" value="Genomic_DNA"/>
</dbReference>
<dbReference type="PROSITE" id="PS50011">
    <property type="entry name" value="PROTEIN_KINASE_DOM"/>
    <property type="match status" value="1"/>
</dbReference>
<dbReference type="PANTHER" id="PTHR24348:SF22">
    <property type="entry name" value="NON-SPECIFIC SERINE_THREONINE PROTEIN KINASE"/>
    <property type="match status" value="1"/>
</dbReference>
<dbReference type="SUPFAM" id="SSF56112">
    <property type="entry name" value="Protein kinase-like (PK-like)"/>
    <property type="match status" value="1"/>
</dbReference>
<evidence type="ECO:0000256" key="3">
    <source>
        <dbReference type="ARBA" id="ARBA00022777"/>
    </source>
</evidence>
<dbReference type="HOGENOM" id="CLU_553753_0_0_1"/>
<reference evidence="6 7" key="1">
    <citation type="journal article" date="2006" name="Nature">
        <title>Global trends of whole-genome duplications revealed by the ciliate Paramecium tetraurelia.</title>
        <authorList>
            <consortium name="Genoscope"/>
            <person name="Aury J.-M."/>
            <person name="Jaillon O."/>
            <person name="Duret L."/>
            <person name="Noel B."/>
            <person name="Jubin C."/>
            <person name="Porcel B.M."/>
            <person name="Segurens B."/>
            <person name="Daubin V."/>
            <person name="Anthouard V."/>
            <person name="Aiach N."/>
            <person name="Arnaiz O."/>
            <person name="Billaut A."/>
            <person name="Beisson J."/>
            <person name="Blanc I."/>
            <person name="Bouhouche K."/>
            <person name="Camara F."/>
            <person name="Duharcourt S."/>
            <person name="Guigo R."/>
            <person name="Gogendeau D."/>
            <person name="Katinka M."/>
            <person name="Keller A.-M."/>
            <person name="Kissmehl R."/>
            <person name="Klotz C."/>
            <person name="Koll F."/>
            <person name="Le Moue A."/>
            <person name="Lepere C."/>
            <person name="Malinsky S."/>
            <person name="Nowacki M."/>
            <person name="Nowak J.K."/>
            <person name="Plattner H."/>
            <person name="Poulain J."/>
            <person name="Ruiz F."/>
            <person name="Serrano V."/>
            <person name="Zagulski M."/>
            <person name="Dessen P."/>
            <person name="Betermier M."/>
            <person name="Weissenbach J."/>
            <person name="Scarpelli C."/>
            <person name="Schachter V."/>
            <person name="Sperling L."/>
            <person name="Meyer E."/>
            <person name="Cohen J."/>
            <person name="Wincker P."/>
        </authorList>
    </citation>
    <scope>NUCLEOTIDE SEQUENCE [LARGE SCALE GENOMIC DNA]</scope>
    <source>
        <strain evidence="6 7">Stock d4-2</strain>
    </source>
</reference>
<dbReference type="Pfam" id="PF00069">
    <property type="entry name" value="Pkinase"/>
    <property type="match status" value="1"/>
</dbReference>
<accession>A0E6E2</accession>
<keyword evidence="4" id="KW-0067">ATP-binding</keyword>
<dbReference type="OMA" id="HANLCMK"/>
<evidence type="ECO:0000256" key="2">
    <source>
        <dbReference type="ARBA" id="ARBA00022741"/>
    </source>
</evidence>
<dbReference type="GO" id="GO:0005524">
    <property type="term" value="F:ATP binding"/>
    <property type="evidence" value="ECO:0007669"/>
    <property type="project" value="UniProtKB-KW"/>
</dbReference>
<protein>
    <recommendedName>
        <fullName evidence="5">Protein kinase domain-containing protein</fullName>
    </recommendedName>
</protein>
<sequence>MNQYTQNSSMQIQDIGEFQILKPISNSNFIQIFQVRNNKDGQNYTLKIADPKNSAFGEHEKEILKIIDSPKIIKFIDLRLDQQYQLTILEDFEYTLEEFWIQNNKKFSEFMALDITKKILEGLEILEQNDIVHANLCMKNIYIKQPMYKIANFEHSYLNKKVGWAQVQIAPEQFMPGYLTSKADIFSLGCMLFEMIFRQFPFNQYSIPEYLDQIQQGQLQFNQEKDMLDSNFAIELIKKMVQYNPKQRPGIIEIRQMIDENNAIKSSQNPALQTQTPQSNPNLWGGNNQNYIFETQHFTLEFVETVSKNALFFFEVAEKFGGKQFYNWKKTMYPRFMLYKRSYAELLQFTKDVRARADLKQFKVCLEKNETTLYKLKITLEQILKPLKNKDDYQYKITKWEQELNTDTNALFYNNYQKALKYLMDYFKESQIPFSKSKETSQKVKEMLILQLQVQTCETFNPYFDNQKEKLEELEELEKQTNEFLLKKAGYEK</sequence>
<dbReference type="InterPro" id="IPR011009">
    <property type="entry name" value="Kinase-like_dom_sf"/>
</dbReference>
<name>A0E6E2_PARTE</name>
<organism evidence="6 7">
    <name type="scientific">Paramecium tetraurelia</name>
    <dbReference type="NCBI Taxonomy" id="5888"/>
    <lineage>
        <taxon>Eukaryota</taxon>
        <taxon>Sar</taxon>
        <taxon>Alveolata</taxon>
        <taxon>Ciliophora</taxon>
        <taxon>Intramacronucleata</taxon>
        <taxon>Oligohymenophorea</taxon>
        <taxon>Peniculida</taxon>
        <taxon>Parameciidae</taxon>
        <taxon>Paramecium</taxon>
    </lineage>
</organism>
<proteinExistence type="predicted"/>
<dbReference type="Proteomes" id="UP000000600">
    <property type="component" value="Unassembled WGS sequence"/>
</dbReference>
<evidence type="ECO:0000259" key="5">
    <source>
        <dbReference type="PROSITE" id="PS50011"/>
    </source>
</evidence>
<dbReference type="eggNOG" id="KOG0583">
    <property type="taxonomic scope" value="Eukaryota"/>
</dbReference>
<dbReference type="PANTHER" id="PTHR24348">
    <property type="entry name" value="SERINE/THREONINE-PROTEIN KINASE UNC-51-RELATED"/>
    <property type="match status" value="1"/>
</dbReference>
<dbReference type="SMART" id="SM00220">
    <property type="entry name" value="S_TKc"/>
    <property type="match status" value="1"/>
</dbReference>
<evidence type="ECO:0000313" key="7">
    <source>
        <dbReference type="Proteomes" id="UP000000600"/>
    </source>
</evidence>
<dbReference type="GO" id="GO:0010506">
    <property type="term" value="P:regulation of autophagy"/>
    <property type="evidence" value="ECO:0007669"/>
    <property type="project" value="InterPro"/>
</dbReference>
<keyword evidence="2" id="KW-0547">Nucleotide-binding</keyword>
<dbReference type="STRING" id="5888.A0E6E2"/>
<evidence type="ECO:0000313" key="6">
    <source>
        <dbReference type="EMBL" id="CAK90859.1"/>
    </source>
</evidence>